<name>A0A085YZK7_9FLAO</name>
<sequence>MNLRYKILKDYKLIILKLLFFIFVCSCENSTPKEKFVKNSPYEIFFNQLKINKLTDTILVQNRTKIFGCGTAYVMYEDELNKNGLIKFYEKYGTILDNSDFLNVFAKNNNVKILWIERGNEGELFQLEDSILHKNKNLEKRLIAEKAFLSFDDSPKTLDSLNLTVVINFRNLNKTILKSFDLSKRQNNWKIDKQNEQEIKSDL</sequence>
<evidence type="ECO:0000313" key="2">
    <source>
        <dbReference type="Proteomes" id="UP000028703"/>
    </source>
</evidence>
<gene>
    <name evidence="1" type="ORF">IX38_20350</name>
</gene>
<protein>
    <submittedName>
        <fullName evidence="1">Uncharacterized protein</fullName>
    </submittedName>
</protein>
<reference evidence="1 2" key="1">
    <citation type="submission" date="2014-07" db="EMBL/GenBank/DDBJ databases">
        <title>Genome of Chryseobacterium luteum DSM 18605.</title>
        <authorList>
            <person name="Stropko S.J."/>
            <person name="Pipes S.E."/>
            <person name="Newman J.D."/>
        </authorList>
    </citation>
    <scope>NUCLEOTIDE SEQUENCE [LARGE SCALE GENOMIC DNA]</scope>
    <source>
        <strain evidence="1 2">DSM 18605</strain>
    </source>
</reference>
<dbReference type="AlphaFoldDB" id="A0A085YZK7"/>
<organism evidence="1 2">
    <name type="scientific">Chryseobacterium luteum</name>
    <dbReference type="NCBI Taxonomy" id="421531"/>
    <lineage>
        <taxon>Bacteria</taxon>
        <taxon>Pseudomonadati</taxon>
        <taxon>Bacteroidota</taxon>
        <taxon>Flavobacteriia</taxon>
        <taxon>Flavobacteriales</taxon>
        <taxon>Weeksellaceae</taxon>
        <taxon>Chryseobacterium group</taxon>
        <taxon>Chryseobacterium</taxon>
    </lineage>
</organism>
<comment type="caution">
    <text evidence="1">The sequence shown here is derived from an EMBL/GenBank/DDBJ whole genome shotgun (WGS) entry which is preliminary data.</text>
</comment>
<evidence type="ECO:0000313" key="1">
    <source>
        <dbReference type="EMBL" id="KFE97620.1"/>
    </source>
</evidence>
<proteinExistence type="predicted"/>
<dbReference type="EMBL" id="JPRO01000024">
    <property type="protein sequence ID" value="KFE97620.1"/>
    <property type="molecule type" value="Genomic_DNA"/>
</dbReference>
<dbReference type="Proteomes" id="UP000028703">
    <property type="component" value="Unassembled WGS sequence"/>
</dbReference>
<dbReference type="OrthoDB" id="1426949at2"/>
<dbReference type="RefSeq" id="WP_034707597.1">
    <property type="nucleotide sequence ID" value="NZ_JPRO01000024.1"/>
</dbReference>
<keyword evidence="2" id="KW-1185">Reference proteome</keyword>
<accession>A0A085YZK7</accession>